<dbReference type="EMBL" id="JABFTP020000021">
    <property type="protein sequence ID" value="KAL3267948.1"/>
    <property type="molecule type" value="Genomic_DNA"/>
</dbReference>
<keyword evidence="4" id="KW-1185">Reference proteome</keyword>
<dbReference type="InterPro" id="IPR004941">
    <property type="entry name" value="FP_N"/>
</dbReference>
<proteinExistence type="predicted"/>
<reference evidence="3 4" key="1">
    <citation type="journal article" date="2021" name="BMC Biol.">
        <title>Horizontally acquired antibacterial genes associated with adaptive radiation of ladybird beetles.</title>
        <authorList>
            <person name="Li H.S."/>
            <person name="Tang X.F."/>
            <person name="Huang Y.H."/>
            <person name="Xu Z.Y."/>
            <person name="Chen M.L."/>
            <person name="Du X.Y."/>
            <person name="Qiu B.Y."/>
            <person name="Chen P.T."/>
            <person name="Zhang W."/>
            <person name="Slipinski A."/>
            <person name="Escalona H.E."/>
            <person name="Waterhouse R.M."/>
            <person name="Zwick A."/>
            <person name="Pang H."/>
        </authorList>
    </citation>
    <scope>NUCLEOTIDE SEQUENCE [LARGE SCALE GENOMIC DNA]</scope>
    <source>
        <strain evidence="3">SYSU2018</strain>
    </source>
</reference>
<feature type="non-terminal residue" evidence="3">
    <location>
        <position position="136"/>
    </location>
</feature>
<evidence type="ECO:0000313" key="3">
    <source>
        <dbReference type="EMBL" id="KAL3267948.1"/>
    </source>
</evidence>
<comment type="caution">
    <text evidence="3">The sequence shown here is derived from an EMBL/GenBank/DDBJ whole genome shotgun (WGS) entry which is preliminary data.</text>
</comment>
<feature type="coiled-coil region" evidence="1">
    <location>
        <begin position="4"/>
        <end position="31"/>
    </location>
</feature>
<name>A0ABD2MNG2_9CUCU</name>
<keyword evidence="1" id="KW-0175">Coiled coil</keyword>
<dbReference type="Proteomes" id="UP001516400">
    <property type="component" value="Unassembled WGS sequence"/>
</dbReference>
<organism evidence="3 4">
    <name type="scientific">Cryptolaemus montrouzieri</name>
    <dbReference type="NCBI Taxonomy" id="559131"/>
    <lineage>
        <taxon>Eukaryota</taxon>
        <taxon>Metazoa</taxon>
        <taxon>Ecdysozoa</taxon>
        <taxon>Arthropoda</taxon>
        <taxon>Hexapoda</taxon>
        <taxon>Insecta</taxon>
        <taxon>Pterygota</taxon>
        <taxon>Neoptera</taxon>
        <taxon>Endopterygota</taxon>
        <taxon>Coleoptera</taxon>
        <taxon>Polyphaga</taxon>
        <taxon>Cucujiformia</taxon>
        <taxon>Coccinelloidea</taxon>
        <taxon>Coccinellidae</taxon>
        <taxon>Scymninae</taxon>
        <taxon>Scymnini</taxon>
        <taxon>Cryptolaemus</taxon>
    </lineage>
</organism>
<accession>A0ABD2MNG2</accession>
<evidence type="ECO:0000259" key="2">
    <source>
        <dbReference type="Pfam" id="PF03258"/>
    </source>
</evidence>
<sequence>MKVTDRLVSEIRELKSQVAELNSRLNIIEQYSRSNHLEIQGVTEKNDENLLDVICSIAQHLDINITESIIDYGHRVSTRKENGRKNIKVRFQNRHTKEDMLAAAKTKKLLGNGGSPDFQIDGVSKSLFINEHLTST</sequence>
<dbReference type="InterPro" id="IPR004244">
    <property type="entry name" value="Transposase_22"/>
</dbReference>
<dbReference type="PANTHER" id="PTHR11505">
    <property type="entry name" value="L1 TRANSPOSABLE ELEMENT-RELATED"/>
    <property type="match status" value="1"/>
</dbReference>
<evidence type="ECO:0000313" key="4">
    <source>
        <dbReference type="Proteomes" id="UP001516400"/>
    </source>
</evidence>
<dbReference type="Pfam" id="PF03258">
    <property type="entry name" value="Baculo_FP"/>
    <property type="match status" value="1"/>
</dbReference>
<evidence type="ECO:0000256" key="1">
    <source>
        <dbReference type="SAM" id="Coils"/>
    </source>
</evidence>
<protein>
    <recommendedName>
        <fullName evidence="2">FP protein N-terminal domain-containing protein</fullName>
    </recommendedName>
</protein>
<dbReference type="AlphaFoldDB" id="A0ABD2MNG2"/>
<feature type="domain" description="FP protein N-terminal" evidence="2">
    <location>
        <begin position="35"/>
        <end position="109"/>
    </location>
</feature>
<gene>
    <name evidence="3" type="ORF">HHI36_007085</name>
</gene>